<evidence type="ECO:0000313" key="1">
    <source>
        <dbReference type="EMBL" id="MDM7858592.1"/>
    </source>
</evidence>
<gene>
    <name evidence="1" type="ORF">QEZ41_09960</name>
</gene>
<name>A0ABT7SQY1_9GAMM</name>
<organism evidence="1 2">
    <name type="scientific">Thiopseudomonas acetoxidans</name>
    <dbReference type="NCBI Taxonomy" id="3041622"/>
    <lineage>
        <taxon>Bacteria</taxon>
        <taxon>Pseudomonadati</taxon>
        <taxon>Pseudomonadota</taxon>
        <taxon>Gammaproteobacteria</taxon>
        <taxon>Pseudomonadales</taxon>
        <taxon>Pseudomonadaceae</taxon>
        <taxon>Thiopseudomonas</taxon>
    </lineage>
</organism>
<proteinExistence type="predicted"/>
<comment type="caution">
    <text evidence="1">The sequence shown here is derived from an EMBL/GenBank/DDBJ whole genome shotgun (WGS) entry which is preliminary data.</text>
</comment>
<reference evidence="1 2" key="1">
    <citation type="submission" date="2023-06" db="EMBL/GenBank/DDBJ databases">
        <title>Thiopseudomonas sp. CY1220 draft genome sequence.</title>
        <authorList>
            <person name="Zhao G."/>
            <person name="An M."/>
        </authorList>
    </citation>
    <scope>NUCLEOTIDE SEQUENCE [LARGE SCALE GENOMIC DNA]</scope>
    <source>
        <strain evidence="1 2">CY1220</strain>
    </source>
</reference>
<evidence type="ECO:0008006" key="3">
    <source>
        <dbReference type="Google" id="ProtNLM"/>
    </source>
</evidence>
<accession>A0ABT7SQY1</accession>
<evidence type="ECO:0000313" key="2">
    <source>
        <dbReference type="Proteomes" id="UP001241056"/>
    </source>
</evidence>
<sequence>MKSYIRILLVGIFSVYLVGCSSLKTVEQTAPKISVQKNAEPLVIAVLDQRPYVLNKDKSPAFEGLIRSGFGIPYSYNTATREPMSLYLGKRLTHGFKTAGITAELYPTSLDVTKGVLLEKLSQNGEKSLVVSFSEWKYDHHAFAKSAFYDTDIIILDNEGNTLVNKNFAGKDAIPSGVIANAMQEVYKARFEAIFADNEVRQALEH</sequence>
<dbReference type="Proteomes" id="UP001241056">
    <property type="component" value="Unassembled WGS sequence"/>
</dbReference>
<protein>
    <recommendedName>
        <fullName evidence="3">Lipoprotein</fullName>
    </recommendedName>
</protein>
<keyword evidence="2" id="KW-1185">Reference proteome</keyword>
<dbReference type="EMBL" id="JAUCDY010000013">
    <property type="protein sequence ID" value="MDM7858592.1"/>
    <property type="molecule type" value="Genomic_DNA"/>
</dbReference>
<dbReference type="RefSeq" id="WP_289411353.1">
    <property type="nucleotide sequence ID" value="NZ_JAUCDY010000013.1"/>
</dbReference>